<name>A0A840REY6_9NEIS</name>
<organism evidence="6 7">
    <name type="scientific">Silvimonas terrae</name>
    <dbReference type="NCBI Taxonomy" id="300266"/>
    <lineage>
        <taxon>Bacteria</taxon>
        <taxon>Pseudomonadati</taxon>
        <taxon>Pseudomonadota</taxon>
        <taxon>Betaproteobacteria</taxon>
        <taxon>Neisseriales</taxon>
        <taxon>Chitinibacteraceae</taxon>
        <taxon>Silvimonas</taxon>
    </lineage>
</organism>
<dbReference type="RefSeq" id="WP_184099663.1">
    <property type="nucleotide sequence ID" value="NZ_JACHHN010000003.1"/>
</dbReference>
<dbReference type="PANTHER" id="PTHR38099">
    <property type="entry name" value="LARGE RIBOSOMAL RNA SUBUNIT ACCUMULATION PROTEIN YCED"/>
    <property type="match status" value="1"/>
</dbReference>
<evidence type="ECO:0000256" key="3">
    <source>
        <dbReference type="ARBA" id="ARBA00015716"/>
    </source>
</evidence>
<comment type="function">
    <text evidence="1">Plays a role in synthesis, processing and/or stability of 23S rRNA.</text>
</comment>
<reference evidence="6 7" key="1">
    <citation type="submission" date="2020-08" db="EMBL/GenBank/DDBJ databases">
        <title>Genomic Encyclopedia of Type Strains, Phase IV (KMG-IV): sequencing the most valuable type-strain genomes for metagenomic binning, comparative biology and taxonomic classification.</title>
        <authorList>
            <person name="Goeker M."/>
        </authorList>
    </citation>
    <scope>NUCLEOTIDE SEQUENCE [LARGE SCALE GENOMIC DNA]</scope>
    <source>
        <strain evidence="6 7">DSM 18233</strain>
    </source>
</reference>
<evidence type="ECO:0000256" key="4">
    <source>
        <dbReference type="ARBA" id="ARBA00022517"/>
    </source>
</evidence>
<comment type="caution">
    <text evidence="6">The sequence shown here is derived from an EMBL/GenBank/DDBJ whole genome shotgun (WGS) entry which is preliminary data.</text>
</comment>
<dbReference type="InterPro" id="IPR039255">
    <property type="entry name" value="YceD_bac"/>
</dbReference>
<evidence type="ECO:0000313" key="6">
    <source>
        <dbReference type="EMBL" id="MBB5191078.1"/>
    </source>
</evidence>
<dbReference type="GO" id="GO:0005829">
    <property type="term" value="C:cytosol"/>
    <property type="evidence" value="ECO:0007669"/>
    <property type="project" value="TreeGrafter"/>
</dbReference>
<dbReference type="EMBL" id="JACHHN010000003">
    <property type="protein sequence ID" value="MBB5191078.1"/>
    <property type="molecule type" value="Genomic_DNA"/>
</dbReference>
<dbReference type="AlphaFoldDB" id="A0A840REY6"/>
<proteinExistence type="inferred from homology"/>
<accession>A0A840REY6</accession>
<dbReference type="PANTHER" id="PTHR38099:SF1">
    <property type="entry name" value="LARGE RIBOSOMAL RNA SUBUNIT ACCUMULATION PROTEIN YCED"/>
    <property type="match status" value="1"/>
</dbReference>
<protein>
    <recommendedName>
        <fullName evidence="3">Large ribosomal RNA subunit accumulation protein YceD</fullName>
    </recommendedName>
    <alternativeName>
        <fullName evidence="5">23S rRNA accumulation protein YceD</fullName>
    </alternativeName>
</protein>
<dbReference type="Proteomes" id="UP000543030">
    <property type="component" value="Unassembled WGS sequence"/>
</dbReference>
<dbReference type="InterPro" id="IPR003772">
    <property type="entry name" value="YceD"/>
</dbReference>
<dbReference type="Pfam" id="PF02620">
    <property type="entry name" value="YceD"/>
    <property type="match status" value="1"/>
</dbReference>
<evidence type="ECO:0000256" key="2">
    <source>
        <dbReference type="ARBA" id="ARBA00010740"/>
    </source>
</evidence>
<keyword evidence="7" id="KW-1185">Reference proteome</keyword>
<dbReference type="GO" id="GO:0042254">
    <property type="term" value="P:ribosome biogenesis"/>
    <property type="evidence" value="ECO:0007669"/>
    <property type="project" value="UniProtKB-KW"/>
</dbReference>
<gene>
    <name evidence="6" type="ORF">HNQ50_001801</name>
</gene>
<keyword evidence="4" id="KW-0690">Ribosome biogenesis</keyword>
<evidence type="ECO:0000256" key="1">
    <source>
        <dbReference type="ARBA" id="ARBA00002868"/>
    </source>
</evidence>
<evidence type="ECO:0000313" key="7">
    <source>
        <dbReference type="Proteomes" id="UP000543030"/>
    </source>
</evidence>
<comment type="similarity">
    <text evidence="2">Belongs to the DUF177 domain family.</text>
</comment>
<sequence>MRGFLARTLAMTVIDSAAFSREQQQLSGTIAVSSLTRLFDQLADQSGSAEWKLQGGVDKIERPWLNLVVKGQMRLVCQRCLKPMDWPFAIETLLTQFSDEAKLDEAEEQDEDLEGMLIDPALDIEALVEEEVILAVPFAPVHDQCGGTEGATEAGKKPNPFAVLAGLKTRKAE</sequence>
<evidence type="ECO:0000256" key="5">
    <source>
        <dbReference type="ARBA" id="ARBA00031841"/>
    </source>
</evidence>